<dbReference type="InterPro" id="IPR020752">
    <property type="entry name" value="Glu-tRNA-synth_I_codon-bd_sub1"/>
</dbReference>
<evidence type="ECO:0000256" key="7">
    <source>
        <dbReference type="ARBA" id="ARBA00023146"/>
    </source>
</evidence>
<keyword evidence="8" id="KW-0479">Metal-binding</keyword>
<dbReference type="GO" id="GO:0005737">
    <property type="term" value="C:cytoplasm"/>
    <property type="evidence" value="ECO:0007669"/>
    <property type="project" value="UniProtKB-SubCell"/>
</dbReference>
<evidence type="ECO:0000259" key="9">
    <source>
        <dbReference type="Pfam" id="PF00749"/>
    </source>
</evidence>
<dbReference type="InterPro" id="IPR033910">
    <property type="entry name" value="GluRS_core"/>
</dbReference>
<evidence type="ECO:0000256" key="6">
    <source>
        <dbReference type="ARBA" id="ARBA00022917"/>
    </source>
</evidence>
<feature type="binding site" evidence="8">
    <location>
        <position position="114"/>
    </location>
    <ligand>
        <name>Zn(2+)</name>
        <dbReference type="ChEBI" id="CHEBI:29105"/>
    </ligand>
</feature>
<dbReference type="PANTHER" id="PTHR43311">
    <property type="entry name" value="GLUTAMATE--TRNA LIGASE"/>
    <property type="match status" value="1"/>
</dbReference>
<dbReference type="InterPro" id="IPR004527">
    <property type="entry name" value="Glu-tRNA-ligase_bac/mito"/>
</dbReference>
<comment type="subunit">
    <text evidence="8">Monomer.</text>
</comment>
<comment type="caution">
    <text evidence="11">The sequence shown here is derived from an EMBL/GenBank/DDBJ whole genome shotgun (WGS) entry which is preliminary data.</text>
</comment>
<comment type="similarity">
    <text evidence="1 8">Belongs to the class-I aminoacyl-tRNA synthetase family. Glutamate--tRNA ligase type 1 subfamily.</text>
</comment>
<dbReference type="HAMAP" id="MF_00022">
    <property type="entry name" value="Glu_tRNA_synth_type1"/>
    <property type="match status" value="1"/>
</dbReference>
<dbReference type="Pfam" id="PF00749">
    <property type="entry name" value="tRNA-synt_1c"/>
    <property type="match status" value="1"/>
</dbReference>
<dbReference type="Proteomes" id="UP000229749">
    <property type="component" value="Unassembled WGS sequence"/>
</dbReference>
<dbReference type="Gene3D" id="1.10.8.70">
    <property type="entry name" value="Glutamate-tRNA synthetase, class I, anticodon-binding domain 1"/>
    <property type="match status" value="1"/>
</dbReference>
<comment type="subcellular location">
    <subcellularLocation>
        <location evidence="8">Cytoplasm</location>
    </subcellularLocation>
</comment>
<evidence type="ECO:0000256" key="5">
    <source>
        <dbReference type="ARBA" id="ARBA00022840"/>
    </source>
</evidence>
<feature type="binding site" evidence="8">
    <location>
        <position position="112"/>
    </location>
    <ligand>
        <name>Zn(2+)</name>
        <dbReference type="ChEBI" id="CHEBI:29105"/>
    </ligand>
</feature>
<accession>A0A2M7XIG9</accession>
<keyword evidence="7 8" id="KW-0030">Aminoacyl-tRNA synthetase</keyword>
<evidence type="ECO:0000256" key="1">
    <source>
        <dbReference type="ARBA" id="ARBA00007894"/>
    </source>
</evidence>
<evidence type="ECO:0000313" key="12">
    <source>
        <dbReference type="Proteomes" id="UP000229749"/>
    </source>
</evidence>
<dbReference type="InterPro" id="IPR049940">
    <property type="entry name" value="GluQ/Sye"/>
</dbReference>
<dbReference type="InterPro" id="IPR000924">
    <property type="entry name" value="Glu/Gln-tRNA-synth"/>
</dbReference>
<dbReference type="CDD" id="cd00808">
    <property type="entry name" value="GluRS_core"/>
    <property type="match status" value="1"/>
</dbReference>
<dbReference type="GO" id="GO:0004818">
    <property type="term" value="F:glutamate-tRNA ligase activity"/>
    <property type="evidence" value="ECO:0007669"/>
    <property type="project" value="UniProtKB-UniRule"/>
</dbReference>
<dbReference type="PROSITE" id="PS00178">
    <property type="entry name" value="AA_TRNA_LIGASE_I"/>
    <property type="match status" value="1"/>
</dbReference>
<feature type="domain" description="Glutamyl/glutaminyl-tRNA synthetase class Ib catalytic" evidence="9">
    <location>
        <begin position="1"/>
        <end position="324"/>
    </location>
</feature>
<feature type="binding site" evidence="8">
    <location>
        <position position="139"/>
    </location>
    <ligand>
        <name>Zn(2+)</name>
        <dbReference type="ChEBI" id="CHEBI:29105"/>
    </ligand>
</feature>
<dbReference type="InterPro" id="IPR008925">
    <property type="entry name" value="aa_tRNA-synth_I_cd-bd_sf"/>
</dbReference>
<sequence>MVRVRFAPSPTGFLHIGGLRTALYNYLFAKNQGGVFILRIEDTDQTRYVEGAIESLLRTLSIMGINPDEGPFLEDNKIKQIGEFGPYIQSERTSLYREYIKKLIENKTAYYCFCSQERLDNLRKEQELAKMTTKYDRHCLHLTKEEIEKKLEANEPYVIRLKIPEGETRFEDIIRGPITISNQEVDDQVLIKSDGFPTYHLANVVDDHLMGITHVIRAEEWLSSVPKHVILYKSFGWEAPQFAHLPLVLNKDRSKLSKRQGDVAVEDFLAKGYLPQTLINFIALLGFNPKADQEIYTKEELINAFDISKINKSGAVFDEQKLLWMNGQYIRLQTGFDLIKSIKPFLSSNEVSIDENFLERICSVEKERASLLSELAQKISDYLQIPSYDPSLLVWKKADKQDARKHLEAISAIVGSCSEEKFQSILEIEVMIKGYIQTNQFSNGNVLWPTRVALCGLAQSPSPFELLWIFGKEESLRRLNHAIKLL</sequence>
<evidence type="ECO:0000256" key="2">
    <source>
        <dbReference type="ARBA" id="ARBA00022490"/>
    </source>
</evidence>
<comment type="function">
    <text evidence="8">Catalyzes the attachment of glutamate to tRNA(Glu) in a two-step reaction: glutamate is first activated by ATP to form Glu-AMP and then transferred to the acceptor end of tRNA(Glu).</text>
</comment>
<dbReference type="GO" id="GO:0000049">
    <property type="term" value="F:tRNA binding"/>
    <property type="evidence" value="ECO:0007669"/>
    <property type="project" value="InterPro"/>
</dbReference>
<keyword evidence="8" id="KW-0862">Zinc</keyword>
<dbReference type="Pfam" id="PF19269">
    <property type="entry name" value="Anticodon_2"/>
    <property type="match status" value="1"/>
</dbReference>
<dbReference type="PRINTS" id="PR00987">
    <property type="entry name" value="TRNASYNTHGLU"/>
</dbReference>
<dbReference type="Gene3D" id="1.10.10.350">
    <property type="match status" value="1"/>
</dbReference>
<dbReference type="GO" id="GO:0005524">
    <property type="term" value="F:ATP binding"/>
    <property type="evidence" value="ECO:0007669"/>
    <property type="project" value="UniProtKB-UniRule"/>
</dbReference>
<dbReference type="Gene3D" id="3.40.50.620">
    <property type="entry name" value="HUPs"/>
    <property type="match status" value="1"/>
</dbReference>
<proteinExistence type="inferred from homology"/>
<feature type="binding site" evidence="8">
    <location>
        <position position="141"/>
    </location>
    <ligand>
        <name>Zn(2+)</name>
        <dbReference type="ChEBI" id="CHEBI:29105"/>
    </ligand>
</feature>
<feature type="domain" description="Aminoacyl-tRNA synthetase class I anticodon-binding" evidence="10">
    <location>
        <begin position="338"/>
        <end position="483"/>
    </location>
</feature>
<protein>
    <recommendedName>
        <fullName evidence="8">Glutamate--tRNA ligase</fullName>
        <ecNumber evidence="8">6.1.1.17</ecNumber>
    </recommendedName>
    <alternativeName>
        <fullName evidence="8">Glutamyl-tRNA synthetase</fullName>
        <shortName evidence="8">GluRS</shortName>
    </alternativeName>
</protein>
<dbReference type="EMBL" id="PFWS01000004">
    <property type="protein sequence ID" value="PJA47741.1"/>
    <property type="molecule type" value="Genomic_DNA"/>
</dbReference>
<gene>
    <name evidence="8" type="primary">gltX</name>
    <name evidence="11" type="ORF">CO172_00185</name>
</gene>
<dbReference type="InterPro" id="IPR045462">
    <property type="entry name" value="aa-tRNA-synth_I_cd-bd"/>
</dbReference>
<dbReference type="SUPFAM" id="SSF48163">
    <property type="entry name" value="An anticodon-binding domain of class I aminoacyl-tRNA synthetases"/>
    <property type="match status" value="1"/>
</dbReference>
<dbReference type="InterPro" id="IPR001412">
    <property type="entry name" value="aa-tRNA-synth_I_CS"/>
</dbReference>
<feature type="short sequence motif" description="'KMSKS' region" evidence="8">
    <location>
        <begin position="255"/>
        <end position="259"/>
    </location>
</feature>
<evidence type="ECO:0000256" key="4">
    <source>
        <dbReference type="ARBA" id="ARBA00022741"/>
    </source>
</evidence>
<feature type="binding site" evidence="8">
    <location>
        <position position="258"/>
    </location>
    <ligand>
        <name>ATP</name>
        <dbReference type="ChEBI" id="CHEBI:30616"/>
    </ligand>
</feature>
<dbReference type="InterPro" id="IPR014729">
    <property type="entry name" value="Rossmann-like_a/b/a_fold"/>
</dbReference>
<keyword evidence="3 8" id="KW-0436">Ligase</keyword>
<keyword evidence="5 8" id="KW-0067">ATP-binding</keyword>
<reference evidence="12" key="1">
    <citation type="submission" date="2017-09" db="EMBL/GenBank/DDBJ databases">
        <title>Depth-based differentiation of microbial function through sediment-hosted aquifers and enrichment of novel symbionts in the deep terrestrial subsurface.</title>
        <authorList>
            <person name="Probst A.J."/>
            <person name="Ladd B."/>
            <person name="Jarett J.K."/>
            <person name="Geller-Mcgrath D.E."/>
            <person name="Sieber C.M.K."/>
            <person name="Emerson J.B."/>
            <person name="Anantharaman K."/>
            <person name="Thomas B.C."/>
            <person name="Malmstrom R."/>
            <person name="Stieglmeier M."/>
            <person name="Klingl A."/>
            <person name="Woyke T."/>
            <person name="Ryan C.M."/>
            <person name="Banfield J.F."/>
        </authorList>
    </citation>
    <scope>NUCLEOTIDE SEQUENCE [LARGE SCALE GENOMIC DNA]</scope>
</reference>
<comment type="catalytic activity">
    <reaction evidence="8">
        <text>tRNA(Glu) + L-glutamate + ATP = L-glutamyl-tRNA(Glu) + AMP + diphosphate</text>
        <dbReference type="Rhea" id="RHEA:23540"/>
        <dbReference type="Rhea" id="RHEA-COMP:9663"/>
        <dbReference type="Rhea" id="RHEA-COMP:9680"/>
        <dbReference type="ChEBI" id="CHEBI:29985"/>
        <dbReference type="ChEBI" id="CHEBI:30616"/>
        <dbReference type="ChEBI" id="CHEBI:33019"/>
        <dbReference type="ChEBI" id="CHEBI:78442"/>
        <dbReference type="ChEBI" id="CHEBI:78520"/>
        <dbReference type="ChEBI" id="CHEBI:456215"/>
        <dbReference type="EC" id="6.1.1.17"/>
    </reaction>
</comment>
<name>A0A2M7XIG9_9BACT</name>
<dbReference type="InterPro" id="IPR020751">
    <property type="entry name" value="aa-tRNA-synth_I_codon-bd_sub2"/>
</dbReference>
<dbReference type="NCBIfam" id="TIGR00464">
    <property type="entry name" value="gltX_bact"/>
    <property type="match status" value="1"/>
</dbReference>
<evidence type="ECO:0000256" key="3">
    <source>
        <dbReference type="ARBA" id="ARBA00022598"/>
    </source>
</evidence>
<keyword evidence="4 8" id="KW-0547">Nucleotide-binding</keyword>
<feature type="short sequence motif" description="'HIGH' region" evidence="8">
    <location>
        <begin position="8"/>
        <end position="18"/>
    </location>
</feature>
<evidence type="ECO:0000313" key="11">
    <source>
        <dbReference type="EMBL" id="PJA47741.1"/>
    </source>
</evidence>
<dbReference type="InterPro" id="IPR020058">
    <property type="entry name" value="Glu/Gln-tRNA-synth_Ib_cat-dom"/>
</dbReference>
<dbReference type="GO" id="GO:0008270">
    <property type="term" value="F:zinc ion binding"/>
    <property type="evidence" value="ECO:0007669"/>
    <property type="project" value="UniProtKB-UniRule"/>
</dbReference>
<dbReference type="GO" id="GO:0006424">
    <property type="term" value="P:glutamyl-tRNA aminoacylation"/>
    <property type="evidence" value="ECO:0007669"/>
    <property type="project" value="UniProtKB-UniRule"/>
</dbReference>
<dbReference type="EC" id="6.1.1.17" evidence="8"/>
<dbReference type="SUPFAM" id="SSF52374">
    <property type="entry name" value="Nucleotidylyl transferase"/>
    <property type="match status" value="1"/>
</dbReference>
<keyword evidence="6 8" id="KW-0648">Protein biosynthesis</keyword>
<dbReference type="AlphaFoldDB" id="A0A2M7XIG9"/>
<organism evidence="11 12">
    <name type="scientific">Candidatus Uhrbacteria bacterium CG_4_9_14_3_um_filter_36_7</name>
    <dbReference type="NCBI Taxonomy" id="1975033"/>
    <lineage>
        <taxon>Bacteria</taxon>
        <taxon>Candidatus Uhriibacteriota</taxon>
    </lineage>
</organism>
<evidence type="ECO:0000259" key="10">
    <source>
        <dbReference type="Pfam" id="PF19269"/>
    </source>
</evidence>
<comment type="cofactor">
    <cofactor evidence="8">
        <name>Zn(2+)</name>
        <dbReference type="ChEBI" id="CHEBI:29105"/>
    </cofactor>
    <text evidence="8">Binds 1 zinc ion per subunit.</text>
</comment>
<evidence type="ECO:0000256" key="8">
    <source>
        <dbReference type="HAMAP-Rule" id="MF_00022"/>
    </source>
</evidence>
<keyword evidence="2 8" id="KW-0963">Cytoplasm</keyword>
<dbReference type="PANTHER" id="PTHR43311:SF2">
    <property type="entry name" value="GLUTAMATE--TRNA LIGASE, MITOCHONDRIAL-RELATED"/>
    <property type="match status" value="1"/>
</dbReference>
<dbReference type="FunFam" id="3.40.50.620:FF:000045">
    <property type="entry name" value="Glutamate--tRNA ligase, mitochondrial"/>
    <property type="match status" value="1"/>
</dbReference>